<comment type="similarity">
    <text evidence="1 5">Belongs to the GPN-loop GTPase family.</text>
</comment>
<comment type="caution">
    <text evidence="7">The sequence shown here is derived from an EMBL/GenBank/DDBJ whole genome shotgun (WGS) entry which is preliminary data.</text>
</comment>
<sequence>MEEKRNISVLIVGMAGSGKTHVVQRFLSHLSMKKKDFYSFNLDPACITTPYRCDVDIRDTIKYKEVMKDYGLGPNGGIMTSLNLFATKFSDLFEIVEEQSKITDYIVCDTPGQIEIFTWSASGTLISQTFSAATPTCIVYVLDVTRVCDPNTFVSNLLYACSILFRFRLPMILAVNKSDLKDPSFVMDWLSDVTVLLDKISEDSSYLASLSRSLGLMLDELYEYFITRTVNISAVTGAGMDELLEMLEKAKEEYTELEKEKIKERGAVEMDKFEADKAKEEGKKEEEDDREDDIVGGQSISHILGKGEKEEEDRKECHCECPCPCSHSCSCSHIHEKKEVVEEKEKDILGDGLALRCDRIA</sequence>
<evidence type="ECO:0000313" key="7">
    <source>
        <dbReference type="EMBL" id="GKT16298.1"/>
    </source>
</evidence>
<dbReference type="Gene3D" id="3.40.50.300">
    <property type="entry name" value="P-loop containing nucleotide triphosphate hydrolases"/>
    <property type="match status" value="1"/>
</dbReference>
<evidence type="ECO:0000256" key="3">
    <source>
        <dbReference type="ARBA" id="ARBA00022801"/>
    </source>
</evidence>
<keyword evidence="8" id="KW-1185">Reference proteome</keyword>
<evidence type="ECO:0000256" key="5">
    <source>
        <dbReference type="RuleBase" id="RU365059"/>
    </source>
</evidence>
<evidence type="ECO:0000256" key="4">
    <source>
        <dbReference type="ARBA" id="ARBA00023134"/>
    </source>
</evidence>
<keyword evidence="2 5" id="KW-0547">Nucleotide-binding</keyword>
<organism evidence="7 8">
    <name type="scientific">Aduncisulcus paluster</name>
    <dbReference type="NCBI Taxonomy" id="2918883"/>
    <lineage>
        <taxon>Eukaryota</taxon>
        <taxon>Metamonada</taxon>
        <taxon>Carpediemonas-like organisms</taxon>
        <taxon>Aduncisulcus</taxon>
    </lineage>
</organism>
<dbReference type="InterPro" id="IPR030230">
    <property type="entry name" value="Gpn1/Npa3/XAB1"/>
</dbReference>
<proteinExistence type="inferred from homology"/>
<dbReference type="Proteomes" id="UP001057375">
    <property type="component" value="Unassembled WGS sequence"/>
</dbReference>
<feature type="region of interest" description="Disordered" evidence="6">
    <location>
        <begin position="273"/>
        <end position="292"/>
    </location>
</feature>
<comment type="subcellular location">
    <subcellularLocation>
        <location evidence="5">Cytoplasm</location>
    </subcellularLocation>
    <subcellularLocation>
        <location evidence="5">Nucleus</location>
    </subcellularLocation>
</comment>
<dbReference type="PRINTS" id="PR00449">
    <property type="entry name" value="RASTRNSFRMNG"/>
</dbReference>
<dbReference type="EC" id="3.6.5.-" evidence="5"/>
<dbReference type="PANTHER" id="PTHR21231:SF8">
    <property type="entry name" value="GPN-LOOP GTPASE 1"/>
    <property type="match status" value="1"/>
</dbReference>
<dbReference type="EMBL" id="BQXS01011746">
    <property type="protein sequence ID" value="GKT16298.1"/>
    <property type="molecule type" value="Genomic_DNA"/>
</dbReference>
<keyword evidence="4 5" id="KW-0342">GTP-binding</keyword>
<reference evidence="7" key="1">
    <citation type="submission" date="2022-03" db="EMBL/GenBank/DDBJ databases">
        <title>Draft genome sequence of Aduncisulcus paluster, a free-living microaerophilic Fornicata.</title>
        <authorList>
            <person name="Yuyama I."/>
            <person name="Kume K."/>
            <person name="Tamura T."/>
            <person name="Inagaki Y."/>
            <person name="Hashimoto T."/>
        </authorList>
    </citation>
    <scope>NUCLEOTIDE SEQUENCE</scope>
    <source>
        <strain evidence="7">NY0171</strain>
    </source>
</reference>
<evidence type="ECO:0000313" key="8">
    <source>
        <dbReference type="Proteomes" id="UP001057375"/>
    </source>
</evidence>
<evidence type="ECO:0000256" key="2">
    <source>
        <dbReference type="ARBA" id="ARBA00022741"/>
    </source>
</evidence>
<comment type="function">
    <text evidence="5">Small GTPase required for proper nuclear import of RNA polymerase II (RNAPII). May act at an RNAP assembly step prior to nuclear import.</text>
</comment>
<evidence type="ECO:0000256" key="1">
    <source>
        <dbReference type="ARBA" id="ARBA00005290"/>
    </source>
</evidence>
<accession>A0ABQ5JT88</accession>
<name>A0ABQ5JT88_9EUKA</name>
<dbReference type="Pfam" id="PF03029">
    <property type="entry name" value="ATP_bind_1"/>
    <property type="match status" value="1"/>
</dbReference>
<evidence type="ECO:0000256" key="6">
    <source>
        <dbReference type="SAM" id="MobiDB-lite"/>
    </source>
</evidence>
<gene>
    <name evidence="7" type="ORF">ADUPG1_010890</name>
</gene>
<keyword evidence="3 5" id="KW-0378">Hydrolase</keyword>
<protein>
    <recommendedName>
        <fullName evidence="5">GPN-loop GTPase</fullName>
        <ecNumber evidence="5">3.6.5.-</ecNumber>
    </recommendedName>
</protein>
<feature type="compositionally biased region" description="Basic and acidic residues" evidence="6">
    <location>
        <begin position="273"/>
        <end position="285"/>
    </location>
</feature>
<dbReference type="SUPFAM" id="SSF52540">
    <property type="entry name" value="P-loop containing nucleoside triphosphate hydrolases"/>
    <property type="match status" value="1"/>
</dbReference>
<dbReference type="InterPro" id="IPR004130">
    <property type="entry name" value="Gpn"/>
</dbReference>
<dbReference type="PANTHER" id="PTHR21231">
    <property type="entry name" value="XPA-BINDING PROTEIN 1-RELATED"/>
    <property type="match status" value="1"/>
</dbReference>
<dbReference type="CDD" id="cd17870">
    <property type="entry name" value="GPN1"/>
    <property type="match status" value="1"/>
</dbReference>
<keyword evidence="5" id="KW-0963">Cytoplasm</keyword>
<comment type="subunit">
    <text evidence="5">Binds to RNA polymerase II.</text>
</comment>
<dbReference type="InterPro" id="IPR027417">
    <property type="entry name" value="P-loop_NTPase"/>
</dbReference>